<keyword evidence="3" id="KW-0285">Flavoprotein</keyword>
<dbReference type="InterPro" id="IPR016171">
    <property type="entry name" value="Vanillyl_alc_oxidase_C-sub2"/>
</dbReference>
<dbReference type="FunFam" id="3.30.70.2740:FF:000001">
    <property type="entry name" value="D-lactate dehydrogenase mitochondrial"/>
    <property type="match status" value="1"/>
</dbReference>
<dbReference type="PANTHER" id="PTHR11748:SF111">
    <property type="entry name" value="D-LACTATE DEHYDROGENASE, MITOCHONDRIAL-RELATED"/>
    <property type="match status" value="1"/>
</dbReference>
<dbReference type="AlphaFoldDB" id="A0A7S3M4K7"/>
<comment type="cofactor">
    <cofactor evidence="1">
        <name>FAD</name>
        <dbReference type="ChEBI" id="CHEBI:57692"/>
    </cofactor>
</comment>
<dbReference type="Gene3D" id="1.10.45.10">
    <property type="entry name" value="Vanillyl-alcohol Oxidase, Chain A, domain 4"/>
    <property type="match status" value="1"/>
</dbReference>
<comment type="similarity">
    <text evidence="2">Belongs to the FAD-binding oxidoreductase/transferase type 4 family.</text>
</comment>
<accession>A0A7S3M4K7</accession>
<dbReference type="InterPro" id="IPR004113">
    <property type="entry name" value="FAD-bd_oxidored_4_C"/>
</dbReference>
<dbReference type="GO" id="GO:1903457">
    <property type="term" value="P:lactate catabolic process"/>
    <property type="evidence" value="ECO:0007669"/>
    <property type="project" value="TreeGrafter"/>
</dbReference>
<feature type="domain" description="FAD-binding oxidoreductase/transferase type 4 C-terminal" evidence="7">
    <location>
        <begin position="5"/>
        <end position="129"/>
    </location>
</feature>
<dbReference type="GO" id="GO:0004458">
    <property type="term" value="F:D-lactate dehydrogenase (cytochrome) activity"/>
    <property type="evidence" value="ECO:0007669"/>
    <property type="project" value="UniProtKB-EC"/>
</dbReference>
<keyword evidence="5" id="KW-0560">Oxidoreductase</keyword>
<dbReference type="Pfam" id="PF02913">
    <property type="entry name" value="FAD-oxidase_C"/>
    <property type="match status" value="1"/>
</dbReference>
<evidence type="ECO:0000313" key="8">
    <source>
        <dbReference type="EMBL" id="CAE0282870.1"/>
    </source>
</evidence>
<evidence type="ECO:0000256" key="4">
    <source>
        <dbReference type="ARBA" id="ARBA00022827"/>
    </source>
</evidence>
<reference evidence="8" key="1">
    <citation type="submission" date="2021-01" db="EMBL/GenBank/DDBJ databases">
        <authorList>
            <person name="Corre E."/>
            <person name="Pelletier E."/>
            <person name="Niang G."/>
            <person name="Scheremetjew M."/>
            <person name="Finn R."/>
            <person name="Kale V."/>
            <person name="Holt S."/>
            <person name="Cochrane G."/>
            <person name="Meng A."/>
            <person name="Brown T."/>
            <person name="Cohen L."/>
        </authorList>
    </citation>
    <scope>NUCLEOTIDE SEQUENCE</scope>
    <source>
        <strain evidence="8">CCAP 955/1</strain>
    </source>
</reference>
<evidence type="ECO:0000256" key="6">
    <source>
        <dbReference type="ARBA" id="ARBA00038897"/>
    </source>
</evidence>
<evidence type="ECO:0000259" key="7">
    <source>
        <dbReference type="Pfam" id="PF02913"/>
    </source>
</evidence>
<dbReference type="FunFam" id="1.10.45.10:FF:000001">
    <property type="entry name" value="D-lactate dehydrogenase mitochondrial"/>
    <property type="match status" value="1"/>
</dbReference>
<proteinExistence type="inferred from homology"/>
<name>A0A7S3M4K7_9STRA</name>
<keyword evidence="4" id="KW-0274">FAD</keyword>
<dbReference type="PANTHER" id="PTHR11748">
    <property type="entry name" value="D-LACTATE DEHYDROGENASE"/>
    <property type="match status" value="1"/>
</dbReference>
<dbReference type="EC" id="1.1.2.4" evidence="6"/>
<dbReference type="Gene3D" id="3.30.70.2740">
    <property type="match status" value="1"/>
</dbReference>
<sequence>MSQYPDYEPMITDVCVPLTKLPDLIHETKLRIDQSTLPCPIIAHAGDGNFHVLIFFRPDHPNEVAEAKDIASNMALQAIALGGTCTGEHGIGVGKKDLLKTEMGENTINLMKLIKTTVDPENIMNPGKMLDIDEKKK</sequence>
<dbReference type="GO" id="GO:0008720">
    <property type="term" value="F:D-lactate dehydrogenase (NAD+) activity"/>
    <property type="evidence" value="ECO:0007669"/>
    <property type="project" value="TreeGrafter"/>
</dbReference>
<dbReference type="SUPFAM" id="SSF55103">
    <property type="entry name" value="FAD-linked oxidases, C-terminal domain"/>
    <property type="match status" value="1"/>
</dbReference>
<evidence type="ECO:0000256" key="3">
    <source>
        <dbReference type="ARBA" id="ARBA00022630"/>
    </source>
</evidence>
<gene>
    <name evidence="8" type="ORF">SELO1098_LOCUS11704</name>
</gene>
<dbReference type="GO" id="GO:0050660">
    <property type="term" value="F:flavin adenine dinucleotide binding"/>
    <property type="evidence" value="ECO:0007669"/>
    <property type="project" value="InterPro"/>
</dbReference>
<dbReference type="GO" id="GO:0005739">
    <property type="term" value="C:mitochondrion"/>
    <property type="evidence" value="ECO:0007669"/>
    <property type="project" value="TreeGrafter"/>
</dbReference>
<evidence type="ECO:0000256" key="1">
    <source>
        <dbReference type="ARBA" id="ARBA00001974"/>
    </source>
</evidence>
<dbReference type="InterPro" id="IPR016164">
    <property type="entry name" value="FAD-linked_Oxase-like_C"/>
</dbReference>
<dbReference type="EMBL" id="HBIC01023405">
    <property type="protein sequence ID" value="CAE0282870.1"/>
    <property type="molecule type" value="Transcribed_RNA"/>
</dbReference>
<evidence type="ECO:0000256" key="2">
    <source>
        <dbReference type="ARBA" id="ARBA00008000"/>
    </source>
</evidence>
<organism evidence="8">
    <name type="scientific">Spumella elongata</name>
    <dbReference type="NCBI Taxonomy" id="89044"/>
    <lineage>
        <taxon>Eukaryota</taxon>
        <taxon>Sar</taxon>
        <taxon>Stramenopiles</taxon>
        <taxon>Ochrophyta</taxon>
        <taxon>Chrysophyceae</taxon>
        <taxon>Chromulinales</taxon>
        <taxon>Chromulinaceae</taxon>
        <taxon>Spumella</taxon>
    </lineage>
</organism>
<protein>
    <recommendedName>
        <fullName evidence="6">D-lactate dehydrogenase (cytochrome)</fullName>
        <ecNumber evidence="6">1.1.2.4</ecNumber>
    </recommendedName>
</protein>
<evidence type="ECO:0000256" key="5">
    <source>
        <dbReference type="ARBA" id="ARBA00023002"/>
    </source>
</evidence>